<dbReference type="CDD" id="cd05233">
    <property type="entry name" value="SDR_c"/>
    <property type="match status" value="1"/>
</dbReference>
<reference evidence="4" key="1">
    <citation type="journal article" date="2019" name="Int. J. Syst. Evol. Microbiol.">
        <title>The Global Catalogue of Microorganisms (GCM) 10K type strain sequencing project: providing services to taxonomists for standard genome sequencing and annotation.</title>
        <authorList>
            <consortium name="The Broad Institute Genomics Platform"/>
            <consortium name="The Broad Institute Genome Sequencing Center for Infectious Disease"/>
            <person name="Wu L."/>
            <person name="Ma J."/>
        </authorList>
    </citation>
    <scope>NUCLEOTIDE SEQUENCE [LARGE SCALE GENOMIC DNA]</scope>
    <source>
        <strain evidence="4">JCM 17130</strain>
    </source>
</reference>
<dbReference type="EC" id="1.1.1.-" evidence="3"/>
<evidence type="ECO:0000256" key="2">
    <source>
        <dbReference type="ARBA" id="ARBA00023002"/>
    </source>
</evidence>
<sequence>MAGEFSGRGVLVTGAAGGIGQATAEAFLEAGASVTGADLERPAARDGAALATVAFDPTSERSQHEMVGSALAHAGRLDVVVTHAFVGSATPLADLTLEEWNRLIGINLRGAMLTIKSALPHLGAGGSIVITSSIAGRRYSSVMGPHYTVARYGLIGLGRHLATELAGTGIRVNVVCPGPPDTPQMWEVTTAEQRRSIAAAMPTRRLTTGRDVAETITFLAGEDARHMHGAVVDVNGGLY</sequence>
<proteinExistence type="inferred from homology"/>
<protein>
    <submittedName>
        <fullName evidence="3">SDR family NAD(P)-dependent oxidoreductase</fullName>
        <ecNumber evidence="3">1.1.1.-</ecNumber>
    </submittedName>
</protein>
<dbReference type="SUPFAM" id="SSF51735">
    <property type="entry name" value="NAD(P)-binding Rossmann-fold domains"/>
    <property type="match status" value="1"/>
</dbReference>
<evidence type="ECO:0000313" key="3">
    <source>
        <dbReference type="EMBL" id="MFD1718434.1"/>
    </source>
</evidence>
<dbReference type="PRINTS" id="PR00081">
    <property type="entry name" value="GDHRDH"/>
</dbReference>
<evidence type="ECO:0000313" key="4">
    <source>
        <dbReference type="Proteomes" id="UP001597277"/>
    </source>
</evidence>
<accession>A0ABW4L6E6</accession>
<dbReference type="InterPro" id="IPR002347">
    <property type="entry name" value="SDR_fam"/>
</dbReference>
<keyword evidence="4" id="KW-1185">Reference proteome</keyword>
<dbReference type="InterPro" id="IPR036291">
    <property type="entry name" value="NAD(P)-bd_dom_sf"/>
</dbReference>
<dbReference type="PANTHER" id="PTHR24321:SF8">
    <property type="entry name" value="ESTRADIOL 17-BETA-DEHYDROGENASE 8-RELATED"/>
    <property type="match status" value="1"/>
</dbReference>
<keyword evidence="2 3" id="KW-0560">Oxidoreductase</keyword>
<dbReference type="Pfam" id="PF13561">
    <property type="entry name" value="adh_short_C2"/>
    <property type="match status" value="1"/>
</dbReference>
<dbReference type="GO" id="GO:0016491">
    <property type="term" value="F:oxidoreductase activity"/>
    <property type="evidence" value="ECO:0007669"/>
    <property type="project" value="UniProtKB-KW"/>
</dbReference>
<gene>
    <name evidence="3" type="ORF">ACFSE6_11345</name>
</gene>
<dbReference type="EMBL" id="JBHUEE010000005">
    <property type="protein sequence ID" value="MFD1718434.1"/>
    <property type="molecule type" value="Genomic_DNA"/>
</dbReference>
<dbReference type="PANTHER" id="PTHR24321">
    <property type="entry name" value="DEHYDROGENASES, SHORT CHAIN"/>
    <property type="match status" value="1"/>
</dbReference>
<organism evidence="3 4">
    <name type="scientific">Georgenia deserti</name>
    <dbReference type="NCBI Taxonomy" id="2093781"/>
    <lineage>
        <taxon>Bacteria</taxon>
        <taxon>Bacillati</taxon>
        <taxon>Actinomycetota</taxon>
        <taxon>Actinomycetes</taxon>
        <taxon>Micrococcales</taxon>
        <taxon>Bogoriellaceae</taxon>
        <taxon>Georgenia</taxon>
    </lineage>
</organism>
<evidence type="ECO:0000256" key="1">
    <source>
        <dbReference type="ARBA" id="ARBA00006484"/>
    </source>
</evidence>
<comment type="caution">
    <text evidence="3">The sequence shown here is derived from an EMBL/GenBank/DDBJ whole genome shotgun (WGS) entry which is preliminary data.</text>
</comment>
<dbReference type="Proteomes" id="UP001597277">
    <property type="component" value="Unassembled WGS sequence"/>
</dbReference>
<comment type="similarity">
    <text evidence="1">Belongs to the short-chain dehydrogenases/reductases (SDR) family.</text>
</comment>
<name>A0ABW4L6E6_9MICO</name>
<dbReference type="RefSeq" id="WP_388006711.1">
    <property type="nucleotide sequence ID" value="NZ_JBHUEE010000005.1"/>
</dbReference>
<dbReference type="Gene3D" id="3.40.50.720">
    <property type="entry name" value="NAD(P)-binding Rossmann-like Domain"/>
    <property type="match status" value="1"/>
</dbReference>